<dbReference type="EMBL" id="DS178315">
    <property type="protein sequence ID" value="EFP88600.1"/>
    <property type="molecule type" value="Genomic_DNA"/>
</dbReference>
<proteinExistence type="predicted"/>
<accession>E3KWC5</accession>
<protein>
    <submittedName>
        <fullName evidence="1">Uncharacterized protein</fullName>
    </submittedName>
</protein>
<reference evidence="2" key="2">
    <citation type="journal article" date="2011" name="Proc. Natl. Acad. Sci. U.S.A.">
        <title>Obligate biotrophy features unraveled by the genomic analysis of rust fungi.</title>
        <authorList>
            <person name="Duplessis S."/>
            <person name="Cuomo C.A."/>
            <person name="Lin Y.-C."/>
            <person name="Aerts A."/>
            <person name="Tisserant E."/>
            <person name="Veneault-Fourrey C."/>
            <person name="Joly D.L."/>
            <person name="Hacquard S."/>
            <person name="Amselem J."/>
            <person name="Cantarel B.L."/>
            <person name="Chiu R."/>
            <person name="Coutinho P.M."/>
            <person name="Feau N."/>
            <person name="Field M."/>
            <person name="Frey P."/>
            <person name="Gelhaye E."/>
            <person name="Goldberg J."/>
            <person name="Grabherr M.G."/>
            <person name="Kodira C.D."/>
            <person name="Kohler A."/>
            <person name="Kuees U."/>
            <person name="Lindquist E.A."/>
            <person name="Lucas S.M."/>
            <person name="Mago R."/>
            <person name="Mauceli E."/>
            <person name="Morin E."/>
            <person name="Murat C."/>
            <person name="Pangilinan J.L."/>
            <person name="Park R."/>
            <person name="Pearson M."/>
            <person name="Quesneville H."/>
            <person name="Rouhier N."/>
            <person name="Sakthikumar S."/>
            <person name="Salamov A.A."/>
            <person name="Schmutz J."/>
            <person name="Selles B."/>
            <person name="Shapiro H."/>
            <person name="Tanguay P."/>
            <person name="Tuskan G.A."/>
            <person name="Henrissat B."/>
            <person name="Van de Peer Y."/>
            <person name="Rouze P."/>
            <person name="Ellis J.G."/>
            <person name="Dodds P.N."/>
            <person name="Schein J.E."/>
            <person name="Zhong S."/>
            <person name="Hamelin R.C."/>
            <person name="Grigoriev I.V."/>
            <person name="Szabo L.J."/>
            <person name="Martin F."/>
        </authorList>
    </citation>
    <scope>NUCLEOTIDE SEQUENCE [LARGE SCALE GENOMIC DNA]</scope>
    <source>
        <strain evidence="2">CRL 75-36-700-3 / race SCCL</strain>
    </source>
</reference>
<keyword evidence="2" id="KW-1185">Reference proteome</keyword>
<evidence type="ECO:0000313" key="1">
    <source>
        <dbReference type="EMBL" id="EFP88600.1"/>
    </source>
</evidence>
<dbReference type="VEuPathDB" id="FungiDB:PGTG_14805"/>
<dbReference type="OrthoDB" id="10288654at2759"/>
<dbReference type="Proteomes" id="UP000008783">
    <property type="component" value="Unassembled WGS sequence"/>
</dbReference>
<dbReference type="HOGENOM" id="CLU_1636237_0_0_1"/>
<name>E3KWC5_PUCGT</name>
<evidence type="ECO:0000313" key="2">
    <source>
        <dbReference type="Proteomes" id="UP000008783"/>
    </source>
</evidence>
<organism evidence="1 2">
    <name type="scientific">Puccinia graminis f. sp. tritici (strain CRL 75-36-700-3 / race SCCL)</name>
    <name type="common">Black stem rust fungus</name>
    <dbReference type="NCBI Taxonomy" id="418459"/>
    <lineage>
        <taxon>Eukaryota</taxon>
        <taxon>Fungi</taxon>
        <taxon>Dikarya</taxon>
        <taxon>Basidiomycota</taxon>
        <taxon>Pucciniomycotina</taxon>
        <taxon>Pucciniomycetes</taxon>
        <taxon>Pucciniales</taxon>
        <taxon>Pucciniaceae</taxon>
        <taxon>Puccinia</taxon>
    </lineage>
</organism>
<dbReference type="GeneID" id="10541227"/>
<dbReference type="AlphaFoldDB" id="E3KWC5"/>
<gene>
    <name evidence="1" type="ORF">PGTG_14805</name>
</gene>
<dbReference type="KEGG" id="pgr:PGTG_14805"/>
<dbReference type="InParanoid" id="E3KWC5"/>
<dbReference type="RefSeq" id="XP_003333019.1">
    <property type="nucleotide sequence ID" value="XM_003332971.1"/>
</dbReference>
<reference key="1">
    <citation type="submission" date="2007-01" db="EMBL/GenBank/DDBJ databases">
        <title>The Genome Sequence of Puccinia graminis f. sp. tritici Strain CRL 75-36-700-3.</title>
        <authorList>
            <consortium name="The Broad Institute Genome Sequencing Platform"/>
            <person name="Birren B."/>
            <person name="Lander E."/>
            <person name="Galagan J."/>
            <person name="Nusbaum C."/>
            <person name="Devon K."/>
            <person name="Cuomo C."/>
            <person name="Jaffe D."/>
            <person name="Butler J."/>
            <person name="Alvarez P."/>
            <person name="Gnerre S."/>
            <person name="Grabherr M."/>
            <person name="Mauceli E."/>
            <person name="Brockman W."/>
            <person name="Young S."/>
            <person name="LaButti K."/>
            <person name="Sykes S."/>
            <person name="DeCaprio D."/>
            <person name="Crawford M."/>
            <person name="Koehrsen M."/>
            <person name="Engels R."/>
            <person name="Montgomery P."/>
            <person name="Pearson M."/>
            <person name="Howarth C."/>
            <person name="Larson L."/>
            <person name="White J."/>
            <person name="Zeng Q."/>
            <person name="Kodira C."/>
            <person name="Yandava C."/>
            <person name="Alvarado L."/>
            <person name="O'Leary S."/>
            <person name="Szabo L."/>
            <person name="Dean R."/>
            <person name="Schein J."/>
        </authorList>
    </citation>
    <scope>NUCLEOTIDE SEQUENCE</scope>
    <source>
        <strain>CRL 75-36-700-3</strain>
    </source>
</reference>
<sequence>MALRLFRTMSHPQPPSHPLTTDDLICYHTFVDKLTRMRAINHQSDPELDTNFASALTNQHRITEEIVNGGPQALIQDVQAGVKVLLNRMATEIKEDMNQLLRGSEARVNNLILESKTRTKKALEDLILKDRKSADGIFLELQSNIADIQAAIAKIKETLRMT</sequence>